<evidence type="ECO:0000256" key="7">
    <source>
        <dbReference type="ARBA" id="ARBA00022692"/>
    </source>
</evidence>
<keyword evidence="8 13" id="KW-1133">Transmembrane helix</keyword>
<feature type="transmembrane region" description="Helical" evidence="13">
    <location>
        <begin position="197"/>
        <end position="220"/>
    </location>
</feature>
<dbReference type="GO" id="GO:0046583">
    <property type="term" value="F:monoatomic cation efflux transmembrane transporter activity"/>
    <property type="evidence" value="ECO:0007669"/>
    <property type="project" value="TreeGrafter"/>
</dbReference>
<dbReference type="OrthoDB" id="9812956at2"/>
<dbReference type="EMBL" id="PGTY01000001">
    <property type="protein sequence ID" value="PJI92503.1"/>
    <property type="molecule type" value="Genomic_DNA"/>
</dbReference>
<evidence type="ECO:0000256" key="1">
    <source>
        <dbReference type="ARBA" id="ARBA00002510"/>
    </source>
</evidence>
<dbReference type="Pfam" id="PF03824">
    <property type="entry name" value="NicO"/>
    <property type="match status" value="1"/>
</dbReference>
<keyword evidence="11 13" id="KW-0472">Membrane</keyword>
<dbReference type="PANTHER" id="PTHR40659">
    <property type="entry name" value="NICKEL/COBALT EFFLUX SYSTEM RCNA"/>
    <property type="match status" value="1"/>
</dbReference>
<gene>
    <name evidence="14" type="ORF">BC777_1356</name>
</gene>
<protein>
    <recommendedName>
        <fullName evidence="13">Nickel/cobalt efflux system</fullName>
    </recommendedName>
</protein>
<dbReference type="InterPro" id="IPR051224">
    <property type="entry name" value="NiCoT_RcnA"/>
</dbReference>
<keyword evidence="15" id="KW-1185">Reference proteome</keyword>
<keyword evidence="3" id="KW-0171">Cobalt transport</keyword>
<feature type="transmembrane region" description="Helical" evidence="13">
    <location>
        <begin position="136"/>
        <end position="154"/>
    </location>
</feature>
<dbReference type="GO" id="GO:0032025">
    <property type="term" value="P:response to cobalt ion"/>
    <property type="evidence" value="ECO:0007669"/>
    <property type="project" value="TreeGrafter"/>
</dbReference>
<evidence type="ECO:0000256" key="8">
    <source>
        <dbReference type="ARBA" id="ARBA00022989"/>
    </source>
</evidence>
<evidence type="ECO:0000256" key="10">
    <source>
        <dbReference type="ARBA" id="ARBA00023112"/>
    </source>
</evidence>
<evidence type="ECO:0000256" key="13">
    <source>
        <dbReference type="RuleBase" id="RU362101"/>
    </source>
</evidence>
<comment type="similarity">
    <text evidence="13">Belongs to the NiCoT transporter (TC 2.A.52) family.</text>
</comment>
<evidence type="ECO:0000256" key="12">
    <source>
        <dbReference type="ARBA" id="ARBA00023285"/>
    </source>
</evidence>
<keyword evidence="10" id="KW-0921">Nickel transport</keyword>
<feature type="transmembrane region" description="Helical" evidence="13">
    <location>
        <begin position="96"/>
        <end position="124"/>
    </location>
</feature>
<dbReference type="GO" id="GO:0010045">
    <property type="term" value="P:response to nickel cation"/>
    <property type="evidence" value="ECO:0007669"/>
    <property type="project" value="TreeGrafter"/>
</dbReference>
<dbReference type="RefSeq" id="WP_100367318.1">
    <property type="nucleotide sequence ID" value="NZ_PGTY01000001.1"/>
</dbReference>
<evidence type="ECO:0000256" key="6">
    <source>
        <dbReference type="ARBA" id="ARBA00022596"/>
    </source>
</evidence>
<dbReference type="GO" id="GO:0006824">
    <property type="term" value="P:cobalt ion transport"/>
    <property type="evidence" value="ECO:0007669"/>
    <property type="project" value="UniProtKB-KW"/>
</dbReference>
<keyword evidence="7 13" id="KW-0812">Transmembrane</keyword>
<comment type="subcellular location">
    <subcellularLocation>
        <location evidence="2 13">Cell membrane</location>
        <topology evidence="2 13">Multi-pass membrane protein</topology>
    </subcellularLocation>
</comment>
<dbReference type="AlphaFoldDB" id="A0A2M8WNM1"/>
<evidence type="ECO:0000313" key="14">
    <source>
        <dbReference type="EMBL" id="PJI92503.1"/>
    </source>
</evidence>
<comment type="caution">
    <text evidence="14">The sequence shown here is derived from an EMBL/GenBank/DDBJ whole genome shotgun (WGS) entry which is preliminary data.</text>
</comment>
<evidence type="ECO:0000256" key="3">
    <source>
        <dbReference type="ARBA" id="ARBA00022426"/>
    </source>
</evidence>
<name>A0A2M8WNM1_9RHOB</name>
<keyword evidence="12" id="KW-0170">Cobalt</keyword>
<evidence type="ECO:0000256" key="9">
    <source>
        <dbReference type="ARBA" id="ARBA00023065"/>
    </source>
</evidence>
<proteinExistence type="inferred from homology"/>
<feature type="transmembrane region" description="Helical" evidence="13">
    <location>
        <begin position="265"/>
        <end position="290"/>
    </location>
</feature>
<feature type="transmembrane region" description="Helical" evidence="13">
    <location>
        <begin position="57"/>
        <end position="75"/>
    </location>
</feature>
<sequence length="293" mass="30451">MRWPALILAGLGAVALWLWIFGGADQVTQFATGAQRDVQNAIAAALRGLRAGEPGALATLWGLCFAYGFVHAAGPGHGKLVIGGYGAGTRVPARRLAGLALGASLAQAVTAIALVYAAVIVFGWGRAQMTGVADDVLAPLSYAFIGAVGAWLIVRGIRHLRPKHAHAHHHGEVCGSCGHAHGPTLEQAETVRSWRDALIVVGTIAVRPCTGALFLLILTWRLEIDWAGIIGALIMGLGTASITVLVAFAAVGFRESTLQLVSYAAVARTLAWAEILAGGVVLILASQLVLRSI</sequence>
<reference evidence="14 15" key="1">
    <citation type="submission" date="2017-11" db="EMBL/GenBank/DDBJ databases">
        <title>Genomic Encyclopedia of Archaeal and Bacterial Type Strains, Phase II (KMG-II): From Individual Species to Whole Genera.</title>
        <authorList>
            <person name="Goeker M."/>
        </authorList>
    </citation>
    <scope>NUCLEOTIDE SEQUENCE [LARGE SCALE GENOMIC DNA]</scope>
    <source>
        <strain evidence="14 15">DSM 29128</strain>
    </source>
</reference>
<accession>A0A2M8WNM1</accession>
<evidence type="ECO:0000256" key="5">
    <source>
        <dbReference type="ARBA" id="ARBA00022475"/>
    </source>
</evidence>
<dbReference type="Proteomes" id="UP000228531">
    <property type="component" value="Unassembled WGS sequence"/>
</dbReference>
<evidence type="ECO:0000256" key="2">
    <source>
        <dbReference type="ARBA" id="ARBA00004651"/>
    </source>
</evidence>
<dbReference type="InterPro" id="IPR011541">
    <property type="entry name" value="Ni/Co_transpt_high_affinity"/>
</dbReference>
<keyword evidence="6" id="KW-0533">Nickel</keyword>
<keyword evidence="4 13" id="KW-0813">Transport</keyword>
<dbReference type="GO" id="GO:0015099">
    <property type="term" value="F:nickel cation transmembrane transporter activity"/>
    <property type="evidence" value="ECO:0007669"/>
    <property type="project" value="UniProtKB-UniRule"/>
</dbReference>
<keyword evidence="5" id="KW-1003">Cell membrane</keyword>
<evidence type="ECO:0000256" key="11">
    <source>
        <dbReference type="ARBA" id="ARBA00023136"/>
    </source>
</evidence>
<dbReference type="GO" id="GO:0005886">
    <property type="term" value="C:plasma membrane"/>
    <property type="evidence" value="ECO:0007669"/>
    <property type="project" value="UniProtKB-SubCell"/>
</dbReference>
<feature type="transmembrane region" description="Helical" evidence="13">
    <location>
        <begin position="226"/>
        <end position="253"/>
    </location>
</feature>
<evidence type="ECO:0000313" key="15">
    <source>
        <dbReference type="Proteomes" id="UP000228531"/>
    </source>
</evidence>
<organism evidence="14 15">
    <name type="scientific">Yoonia maricola</name>
    <dbReference type="NCBI Taxonomy" id="420999"/>
    <lineage>
        <taxon>Bacteria</taxon>
        <taxon>Pseudomonadati</taxon>
        <taxon>Pseudomonadota</taxon>
        <taxon>Alphaproteobacteria</taxon>
        <taxon>Rhodobacterales</taxon>
        <taxon>Paracoccaceae</taxon>
        <taxon>Yoonia</taxon>
    </lineage>
</organism>
<dbReference type="PANTHER" id="PTHR40659:SF1">
    <property type="entry name" value="NICKEL_COBALT EFFLUX SYSTEM RCNA"/>
    <property type="match status" value="1"/>
</dbReference>
<keyword evidence="9" id="KW-0406">Ion transport</keyword>
<evidence type="ECO:0000256" key="4">
    <source>
        <dbReference type="ARBA" id="ARBA00022448"/>
    </source>
</evidence>
<comment type="function">
    <text evidence="1">Efflux system for nickel and cobalt.</text>
</comment>